<dbReference type="Gene3D" id="2.60.40.4060">
    <property type="entry name" value="Reeler domain"/>
    <property type="match status" value="1"/>
</dbReference>
<dbReference type="InterPro" id="IPR042307">
    <property type="entry name" value="Reeler_sf"/>
</dbReference>
<gene>
    <name evidence="3" type="ORF">ACFQ00_11950</name>
</gene>
<comment type="caution">
    <text evidence="3">The sequence shown here is derived from an EMBL/GenBank/DDBJ whole genome shotgun (WGS) entry which is preliminary data.</text>
</comment>
<organism evidence="3 4">
    <name type="scientific">Sphingosinicella xenopeptidilytica</name>
    <dbReference type="NCBI Taxonomy" id="364098"/>
    <lineage>
        <taxon>Bacteria</taxon>
        <taxon>Pseudomonadati</taxon>
        <taxon>Pseudomonadota</taxon>
        <taxon>Alphaproteobacteria</taxon>
        <taxon>Sphingomonadales</taxon>
        <taxon>Sphingosinicellaceae</taxon>
        <taxon>Sphingosinicella</taxon>
    </lineage>
</organism>
<proteinExistence type="predicted"/>
<evidence type="ECO:0000313" key="3">
    <source>
        <dbReference type="EMBL" id="MFD0849040.1"/>
    </source>
</evidence>
<evidence type="ECO:0000259" key="2">
    <source>
        <dbReference type="Pfam" id="PF02014"/>
    </source>
</evidence>
<accession>A0ABW3C3H8</accession>
<feature type="chain" id="PRO_5047422609" evidence="1">
    <location>
        <begin position="24"/>
        <end position="198"/>
    </location>
</feature>
<dbReference type="InterPro" id="IPR002861">
    <property type="entry name" value="Reeler_dom"/>
</dbReference>
<protein>
    <submittedName>
        <fullName evidence="3">Choice-of-anchor V domain-containing protein</fullName>
    </submittedName>
</protein>
<reference evidence="4" key="1">
    <citation type="journal article" date="2019" name="Int. J. Syst. Evol. Microbiol.">
        <title>The Global Catalogue of Microorganisms (GCM) 10K type strain sequencing project: providing services to taxonomists for standard genome sequencing and annotation.</title>
        <authorList>
            <consortium name="The Broad Institute Genomics Platform"/>
            <consortium name="The Broad Institute Genome Sequencing Center for Infectious Disease"/>
            <person name="Wu L."/>
            <person name="Ma J."/>
        </authorList>
    </citation>
    <scope>NUCLEOTIDE SEQUENCE [LARGE SCALE GENOMIC DNA]</scope>
    <source>
        <strain evidence="4">CCUG 52537</strain>
    </source>
</reference>
<feature type="domain" description="Reelin" evidence="2">
    <location>
        <begin position="73"/>
        <end position="168"/>
    </location>
</feature>
<keyword evidence="1" id="KW-0732">Signal</keyword>
<dbReference type="NCBIfam" id="NF041895">
    <property type="entry name" value="choice_anch_V"/>
    <property type="match status" value="1"/>
</dbReference>
<evidence type="ECO:0000313" key="4">
    <source>
        <dbReference type="Proteomes" id="UP001597124"/>
    </source>
</evidence>
<keyword evidence="4" id="KW-1185">Reference proteome</keyword>
<evidence type="ECO:0000256" key="1">
    <source>
        <dbReference type="SAM" id="SignalP"/>
    </source>
</evidence>
<dbReference type="RefSeq" id="WP_381490960.1">
    <property type="nucleotide sequence ID" value="NZ_JBHTIK010000006.1"/>
</dbReference>
<dbReference type="EMBL" id="JBHTIK010000006">
    <property type="protein sequence ID" value="MFD0849040.1"/>
    <property type="molecule type" value="Genomic_DNA"/>
</dbReference>
<dbReference type="Proteomes" id="UP001597124">
    <property type="component" value="Unassembled WGS sequence"/>
</dbReference>
<sequence>MNGLRSCIFAATMTVTMAGAALANSEGPIPGFTGAPGMKGAEPEMTCQSCHIDYALNPDRLGRVELQGVPPVYQPGKSYTITLQLKHPTAKRWGFQLTALSTPNYTAAGDFAALDKTTQKKTAAGRQYIEHGSIGGKATGMGKTGGYAWTFTWTAPKTNVGNVAFFAAANMANGNGDLTGDRVYASAKPLFTSRAGAK</sequence>
<feature type="signal peptide" evidence="1">
    <location>
        <begin position="1"/>
        <end position="23"/>
    </location>
</feature>
<name>A0ABW3C3H8_SPHXN</name>
<dbReference type="Pfam" id="PF02014">
    <property type="entry name" value="Reeler"/>
    <property type="match status" value="1"/>
</dbReference>